<dbReference type="SUPFAM" id="SSF46689">
    <property type="entry name" value="Homeodomain-like"/>
    <property type="match status" value="1"/>
</dbReference>
<dbReference type="Gene3D" id="1.10.10.60">
    <property type="entry name" value="Homeodomain-like"/>
    <property type="match status" value="1"/>
</dbReference>
<dbReference type="GO" id="GO:0003677">
    <property type="term" value="F:DNA binding"/>
    <property type="evidence" value="ECO:0007669"/>
    <property type="project" value="InterPro"/>
</dbReference>
<evidence type="ECO:0000313" key="2">
    <source>
        <dbReference type="EMBL" id="AEQ93511.1"/>
    </source>
</evidence>
<organism evidence="2">
    <name type="scientific">Pseudomonas aeruginosa</name>
    <dbReference type="NCBI Taxonomy" id="287"/>
    <lineage>
        <taxon>Bacteria</taxon>
        <taxon>Pseudomonadati</taxon>
        <taxon>Pseudomonadota</taxon>
        <taxon>Gammaproteobacteria</taxon>
        <taxon>Pseudomonadales</taxon>
        <taxon>Pseudomonadaceae</taxon>
        <taxon>Pseudomonas</taxon>
    </lineage>
</organism>
<name>G8CP51_PSEAI</name>
<protein>
    <submittedName>
        <fullName evidence="2">Transposase IS3/IS911 family protein</fullName>
    </submittedName>
</protein>
<reference evidence="2" key="1">
    <citation type="journal article" date="2011" name="Plasmid">
        <title>Nucleotide sequence of Pseudomonas aeruginosa conjugative plasmid pUM505 containing virulence and heavy-metal resistance genes.</title>
        <authorList>
            <person name="Ramirez-Diaz M.I."/>
            <person name="Diaz-Magana A."/>
            <person name="Meza-Carmen V."/>
            <person name="Johnstone L."/>
            <person name="Cervantes C."/>
            <person name="Rensing C."/>
        </authorList>
    </citation>
    <scope>NUCLEOTIDE SEQUENCE</scope>
    <source>
        <plasmid evidence="2">pUM505</plasmid>
    </source>
</reference>
<dbReference type="GO" id="GO:0006313">
    <property type="term" value="P:DNA transposition"/>
    <property type="evidence" value="ECO:0007669"/>
    <property type="project" value="InterPro"/>
</dbReference>
<comment type="similarity">
    <text evidence="1">Belongs to the transposase 8 family.</text>
</comment>
<dbReference type="PANTHER" id="PTHR33215:SF13">
    <property type="entry name" value="PROTEIN DISTAL ANTENNA"/>
    <property type="match status" value="1"/>
</dbReference>
<dbReference type="InterPro" id="IPR002514">
    <property type="entry name" value="Transposase_8"/>
</dbReference>
<dbReference type="AlphaFoldDB" id="G8CP51"/>
<dbReference type="Pfam" id="PF01527">
    <property type="entry name" value="HTH_Tnp_1"/>
    <property type="match status" value="1"/>
</dbReference>
<dbReference type="InterPro" id="IPR051839">
    <property type="entry name" value="RD_transcriptional_regulator"/>
</dbReference>
<dbReference type="PANTHER" id="PTHR33215">
    <property type="entry name" value="PROTEIN DISTAL ANTENNA"/>
    <property type="match status" value="1"/>
</dbReference>
<accession>G8CP51</accession>
<dbReference type="GO" id="GO:0004803">
    <property type="term" value="F:transposase activity"/>
    <property type="evidence" value="ECO:0007669"/>
    <property type="project" value="InterPro"/>
</dbReference>
<sequence>MFMKRKKYSPEFKREAIELVRRSGASCRQVALEIGVAPNLLTRWVREARPGTEKAFPGTGSPRDEELARLKRELARVTKERVFLRDAAAYFAKESSSGTR</sequence>
<dbReference type="EMBL" id="HM560971">
    <property type="protein sequence ID" value="AEQ93511.1"/>
    <property type="molecule type" value="Genomic_DNA"/>
</dbReference>
<geneLocation type="plasmid" evidence="2">
    <name>pUM505</name>
</geneLocation>
<proteinExistence type="inferred from homology"/>
<evidence type="ECO:0000256" key="1">
    <source>
        <dbReference type="ARBA" id="ARBA00009964"/>
    </source>
</evidence>
<keyword evidence="2" id="KW-0614">Plasmid</keyword>
<dbReference type="InterPro" id="IPR009057">
    <property type="entry name" value="Homeodomain-like_sf"/>
</dbReference>